<comment type="caution">
    <text evidence="1">The sequence shown here is derived from an EMBL/GenBank/DDBJ whole genome shotgun (WGS) entry which is preliminary data.</text>
</comment>
<protein>
    <submittedName>
        <fullName evidence="1">Uncharacterized protein</fullName>
    </submittedName>
</protein>
<dbReference type="EMBL" id="JABZMI010000190">
    <property type="protein sequence ID" value="MBF1165360.1"/>
    <property type="molecule type" value="Genomic_DNA"/>
</dbReference>
<sequence length="54" mass="6265">MERIQKLFELLAGISAEENARLARAKAIFADRDIDLDVLQLPACWRRKQRIALQ</sequence>
<dbReference type="AlphaFoldDB" id="A0A930FZZ0"/>
<dbReference type="RefSeq" id="WP_274739188.1">
    <property type="nucleotide sequence ID" value="NZ_JARBJQ010000008.1"/>
</dbReference>
<gene>
    <name evidence="1" type="ORF">HXL68_09980</name>
</gene>
<accession>A0A930FZZ0</accession>
<dbReference type="Proteomes" id="UP000718593">
    <property type="component" value="Unassembled WGS sequence"/>
</dbReference>
<reference evidence="1" key="1">
    <citation type="submission" date="2020-04" db="EMBL/GenBank/DDBJ databases">
        <title>Deep metagenomics examines the oral microbiome during advanced dental caries in children, revealing novel taxa and co-occurrences with host molecules.</title>
        <authorList>
            <person name="Baker J.L."/>
            <person name="Morton J.T."/>
            <person name="Dinis M."/>
            <person name="Alvarez R."/>
            <person name="Tran N.C."/>
            <person name="Knight R."/>
            <person name="Edlund A."/>
        </authorList>
    </citation>
    <scope>NUCLEOTIDE SEQUENCE</scope>
    <source>
        <strain evidence="1">JCVI_32_bin.24</strain>
    </source>
</reference>
<proteinExistence type="predicted"/>
<evidence type="ECO:0000313" key="1">
    <source>
        <dbReference type="EMBL" id="MBF1165360.1"/>
    </source>
</evidence>
<organism evidence="1 2">
    <name type="scientific">Dechloromonas agitata</name>
    <dbReference type="NCBI Taxonomy" id="73030"/>
    <lineage>
        <taxon>Bacteria</taxon>
        <taxon>Pseudomonadati</taxon>
        <taxon>Pseudomonadota</taxon>
        <taxon>Betaproteobacteria</taxon>
        <taxon>Rhodocyclales</taxon>
        <taxon>Azonexaceae</taxon>
        <taxon>Dechloromonas</taxon>
    </lineage>
</organism>
<name>A0A930FZZ0_9RHOO</name>
<evidence type="ECO:0000313" key="2">
    <source>
        <dbReference type="Proteomes" id="UP000718593"/>
    </source>
</evidence>